<dbReference type="InterPro" id="IPR029063">
    <property type="entry name" value="SAM-dependent_MTases_sf"/>
</dbReference>
<dbReference type="SUPFAM" id="SSF53335">
    <property type="entry name" value="S-adenosyl-L-methionine-dependent methyltransferases"/>
    <property type="match status" value="1"/>
</dbReference>
<reference evidence="1 2" key="1">
    <citation type="submission" date="2017-10" db="EMBL/GenBank/DDBJ databases">
        <authorList>
            <consortium name="Urmite Genomes"/>
        </authorList>
    </citation>
    <scope>NUCLEOTIDE SEQUENCE [LARGE SCALE GENOMIC DNA]</scope>
    <source>
        <strain evidence="1 2">FB-527</strain>
    </source>
</reference>
<sequence length="113" mass="12634">MTSAEGKQQVIAELYEKFFRIGFKKQAEALGIVYTPVEIVNFILRAADSVMRKHFGRGLTDEGVHILDGIAGTGSFATRLMQSGLITAGDLKRKYQMSCTPTRSCCWRITSRR</sequence>
<organism evidence="1 2">
    <name type="scientific">Mycobacterium simulans</name>
    <dbReference type="NCBI Taxonomy" id="627089"/>
    <lineage>
        <taxon>Bacteria</taxon>
        <taxon>Bacillati</taxon>
        <taxon>Actinomycetota</taxon>
        <taxon>Actinomycetes</taxon>
        <taxon>Mycobacteriales</taxon>
        <taxon>Mycobacteriaceae</taxon>
        <taxon>Mycobacterium</taxon>
    </lineage>
</organism>
<evidence type="ECO:0000313" key="2">
    <source>
        <dbReference type="Proteomes" id="UP000554965"/>
    </source>
</evidence>
<protein>
    <submittedName>
        <fullName evidence="1">Uncharacterized protein</fullName>
    </submittedName>
</protein>
<dbReference type="Proteomes" id="UP000554965">
    <property type="component" value="Unassembled WGS sequence"/>
</dbReference>
<gene>
    <name evidence="1" type="ORF">MSIMFB_00626</name>
</gene>
<comment type="caution">
    <text evidence="1">The sequence shown here is derived from an EMBL/GenBank/DDBJ whole genome shotgun (WGS) entry which is preliminary data.</text>
</comment>
<accession>A0A7Z7N8V0</accession>
<dbReference type="EMBL" id="OCTY01000002">
    <property type="protein sequence ID" value="SOJ53125.1"/>
    <property type="molecule type" value="Genomic_DNA"/>
</dbReference>
<dbReference type="Gene3D" id="3.40.50.150">
    <property type="entry name" value="Vaccinia Virus protein VP39"/>
    <property type="match status" value="1"/>
</dbReference>
<keyword evidence="2" id="KW-1185">Reference proteome</keyword>
<name>A0A7Z7N8V0_9MYCO</name>
<proteinExistence type="predicted"/>
<evidence type="ECO:0000313" key="1">
    <source>
        <dbReference type="EMBL" id="SOJ53125.1"/>
    </source>
</evidence>
<dbReference type="AlphaFoldDB" id="A0A7Z7N8V0"/>